<evidence type="ECO:0000313" key="3">
    <source>
        <dbReference type="EMBL" id="MEO3690318.1"/>
    </source>
</evidence>
<name>A0ABV0FWL3_9BURK</name>
<protein>
    <submittedName>
        <fullName evidence="3">PEP-CTERM sorting domain-containing protein</fullName>
    </submittedName>
</protein>
<dbReference type="Proteomes" id="UP001495147">
    <property type="component" value="Unassembled WGS sequence"/>
</dbReference>
<feature type="chain" id="PRO_5046474403" evidence="1">
    <location>
        <begin position="26"/>
        <end position="365"/>
    </location>
</feature>
<feature type="domain" description="Ice-binding protein C-terminal" evidence="2">
    <location>
        <begin position="331"/>
        <end position="353"/>
    </location>
</feature>
<comment type="caution">
    <text evidence="3">The sequence shown here is derived from an EMBL/GenBank/DDBJ whole genome shotgun (WGS) entry which is preliminary data.</text>
</comment>
<dbReference type="RefSeq" id="WP_347703150.1">
    <property type="nucleotide sequence ID" value="NZ_JBDPZD010000001.1"/>
</dbReference>
<accession>A0ABV0FWL3</accession>
<keyword evidence="1" id="KW-0732">Signal</keyword>
<dbReference type="Pfam" id="PF07589">
    <property type="entry name" value="PEP-CTERM"/>
    <property type="match status" value="1"/>
</dbReference>
<feature type="signal peptide" evidence="1">
    <location>
        <begin position="1"/>
        <end position="25"/>
    </location>
</feature>
<dbReference type="EMBL" id="JBDPZD010000001">
    <property type="protein sequence ID" value="MEO3690318.1"/>
    <property type="molecule type" value="Genomic_DNA"/>
</dbReference>
<evidence type="ECO:0000256" key="1">
    <source>
        <dbReference type="SAM" id="SignalP"/>
    </source>
</evidence>
<keyword evidence="4" id="KW-1185">Reference proteome</keyword>
<evidence type="ECO:0000313" key="4">
    <source>
        <dbReference type="Proteomes" id="UP001495147"/>
    </source>
</evidence>
<evidence type="ECO:0000259" key="2">
    <source>
        <dbReference type="Pfam" id="PF07589"/>
    </source>
</evidence>
<gene>
    <name evidence="3" type="ORF">ABDJ85_02500</name>
</gene>
<proteinExistence type="predicted"/>
<organism evidence="3 4">
    <name type="scientific">Roseateles paludis</name>
    <dbReference type="NCBI Taxonomy" id="3145238"/>
    <lineage>
        <taxon>Bacteria</taxon>
        <taxon>Pseudomonadati</taxon>
        <taxon>Pseudomonadota</taxon>
        <taxon>Betaproteobacteria</taxon>
        <taxon>Burkholderiales</taxon>
        <taxon>Sphaerotilaceae</taxon>
        <taxon>Roseateles</taxon>
    </lineage>
</organism>
<sequence>MNPFLRHHVAWLALLALPTLQPAHADFRTNLVAGSTASFSSNVAGQSVFDNHRYDYDQWANGRGQSFLSTSQAGGEYDFPIDFAVVNGKYTTPIAWARRSVDPVYALFNASADNGVLRATAKLEGARAIGVSAPRPARPAETYPSPVQVFGGSAGGSVRVDTTHRVLPIGVASGTAVGTATLSGVVTGGIRGNGEGGFTDIEDLRRIFDPSVASAWFRFSATSFVSGCPGCGKSLAFKFGAPAFPNGTQVGDNGNFSVPWSVEVDITAFYQLRTSMELGVGVSGTVSDAIASFGSTARLQTITLSDGFQLDMSAGDLLRSGNTYTLVPTLAVPEPASYGLFGLGLALVAWRRRPSRASRADGAAA</sequence>
<reference evidence="3 4" key="1">
    <citation type="submission" date="2024-05" db="EMBL/GenBank/DDBJ databases">
        <title>Roseateles sp. DJS-2-20 16S ribosomal RNA gene Genome sequencing and assembly.</title>
        <authorList>
            <person name="Woo H."/>
        </authorList>
    </citation>
    <scope>NUCLEOTIDE SEQUENCE [LARGE SCALE GENOMIC DNA]</scope>
    <source>
        <strain evidence="3 4">DJS-2-20</strain>
    </source>
</reference>
<dbReference type="NCBIfam" id="TIGR02595">
    <property type="entry name" value="PEP_CTERM"/>
    <property type="match status" value="1"/>
</dbReference>
<dbReference type="InterPro" id="IPR013424">
    <property type="entry name" value="Ice-binding_C"/>
</dbReference>